<reference evidence="1 2" key="1">
    <citation type="submission" date="2023-07" db="EMBL/GenBank/DDBJ databases">
        <title>A novel proteolytic Acinetobacter species.</title>
        <authorList>
            <person name="Nemec A."/>
            <person name="Radolfova-Krizova L."/>
        </authorList>
    </citation>
    <scope>NUCLEOTIDE SEQUENCE [LARGE SCALE GENOMIC DNA]</scope>
    <source>
        <strain evidence="1 2">NIPH 1865</strain>
    </source>
</reference>
<name>A0ABT8UZ74_9GAMM</name>
<comment type="caution">
    <text evidence="1">The sequence shown here is derived from an EMBL/GenBank/DDBJ whole genome shotgun (WGS) entry which is preliminary data.</text>
</comment>
<accession>A0ABT8UZ74</accession>
<dbReference type="RefSeq" id="WP_302897653.1">
    <property type="nucleotide sequence ID" value="NZ_JAUMJH010000037.1"/>
</dbReference>
<proteinExistence type="predicted"/>
<protein>
    <submittedName>
        <fullName evidence="1">Uncharacterized protein</fullName>
    </submittedName>
</protein>
<evidence type="ECO:0000313" key="2">
    <source>
        <dbReference type="Proteomes" id="UP001168902"/>
    </source>
</evidence>
<dbReference type="Proteomes" id="UP001168902">
    <property type="component" value="Unassembled WGS sequence"/>
</dbReference>
<keyword evidence="2" id="KW-1185">Reference proteome</keyword>
<sequence length="67" mass="7777">MFPYVFRLLSSRLIRAQREYPPTNIGVQRLYRILEAFMGIEDNVPVSDITDDEDDLMEVLNNFPQGG</sequence>
<organism evidence="1 2">
    <name type="scientific">Acinetobacter genomosp. 15BJ</name>
    <dbReference type="NCBI Taxonomy" id="106651"/>
    <lineage>
        <taxon>Bacteria</taxon>
        <taxon>Pseudomonadati</taxon>
        <taxon>Pseudomonadota</taxon>
        <taxon>Gammaproteobacteria</taxon>
        <taxon>Moraxellales</taxon>
        <taxon>Moraxellaceae</taxon>
        <taxon>Acinetobacter</taxon>
    </lineage>
</organism>
<evidence type="ECO:0000313" key="1">
    <source>
        <dbReference type="EMBL" id="MDO3658364.1"/>
    </source>
</evidence>
<dbReference type="EMBL" id="JAUMJH010000037">
    <property type="protein sequence ID" value="MDO3658364.1"/>
    <property type="molecule type" value="Genomic_DNA"/>
</dbReference>
<gene>
    <name evidence="1" type="ORF">Q3V53_14385</name>
</gene>